<feature type="compositionally biased region" description="Basic and acidic residues" evidence="2">
    <location>
        <begin position="445"/>
        <end position="455"/>
    </location>
</feature>
<evidence type="ECO:0000313" key="5">
    <source>
        <dbReference type="Proteomes" id="UP000053283"/>
    </source>
</evidence>
<feature type="region of interest" description="Disordered" evidence="2">
    <location>
        <begin position="174"/>
        <end position="350"/>
    </location>
</feature>
<sequence length="476" mass="54048">VDEIPDGAVKPPMNKMPIFFFGTHETRSYSGLKTLDPICQGDICSLLDAEGNLATKDEKAAESHPAVNSVVKETVCKSCQEPTEGNEEKGEAKRRKSVISKSSSKQNNNLPTEDREMDTVKEDDVPFEKLSSKDVMKTNDICIPKVVRRGRKRKVEKQAEAAETAVVAAAVAVTPKVSPKRGRPAATEVKVPKPRGRPKLVKPPCPSEIDIVHEEEKTKKKGLEEKPKKQGKKDEESQKEEDKSRKEFDRREAKRETEPKRRNTSQVGSASASDSEEDEGEHEGDKKKKGGRNFQGAHRRNMLQGQHERELTERKCKQEEQMESEPQNKEEGKKSEVKRMEKTRETSMDSRLQRIHAEIKNSLKIDNLDVNRCIEALDELASLQVTMQQAQKHTEMILTLKKIRKFKVSQIIMEKSTMLYNKFKTMFLVGEGDSVLSQVLNKSLAEQKQHEETKKPKEHWKKGPTKKTEKEKELTG</sequence>
<comment type="subcellular location">
    <subcellularLocation>
        <location evidence="1">Nucleus</location>
    </subcellularLocation>
</comment>
<dbReference type="AlphaFoldDB" id="A0A091UTX0"/>
<accession>A0A091UTX0</accession>
<dbReference type="FunFam" id="1.20.930.10:FF:000005">
    <property type="entry name" value="PC4 and SFRS1-interacting protein-like isoform X1"/>
    <property type="match status" value="1"/>
</dbReference>
<dbReference type="Pfam" id="PF11467">
    <property type="entry name" value="LEDGF"/>
    <property type="match status" value="1"/>
</dbReference>
<organism evidence="4 5">
    <name type="scientific">Nipponia nippon</name>
    <name type="common">Crested ibis</name>
    <name type="synonym">Ibis nippon</name>
    <dbReference type="NCBI Taxonomy" id="128390"/>
    <lineage>
        <taxon>Eukaryota</taxon>
        <taxon>Metazoa</taxon>
        <taxon>Chordata</taxon>
        <taxon>Craniata</taxon>
        <taxon>Vertebrata</taxon>
        <taxon>Euteleostomi</taxon>
        <taxon>Archelosauria</taxon>
        <taxon>Archosauria</taxon>
        <taxon>Dinosauria</taxon>
        <taxon>Saurischia</taxon>
        <taxon>Theropoda</taxon>
        <taxon>Coelurosauria</taxon>
        <taxon>Aves</taxon>
        <taxon>Neognathae</taxon>
        <taxon>Neoaves</taxon>
        <taxon>Aequornithes</taxon>
        <taxon>Pelecaniformes</taxon>
        <taxon>Threskiornithidae</taxon>
        <taxon>Nipponia</taxon>
    </lineage>
</organism>
<dbReference type="InterPro" id="IPR035441">
    <property type="entry name" value="TFIIS/LEDGF_dom_sf"/>
</dbReference>
<dbReference type="InterPro" id="IPR021567">
    <property type="entry name" value="LEDGF_IBD"/>
</dbReference>
<evidence type="ECO:0000256" key="1">
    <source>
        <dbReference type="ARBA" id="ARBA00004123"/>
    </source>
</evidence>
<dbReference type="GO" id="GO:0005634">
    <property type="term" value="C:nucleus"/>
    <property type="evidence" value="ECO:0007669"/>
    <property type="project" value="UniProtKB-SubCell"/>
</dbReference>
<feature type="compositionally biased region" description="Basic and acidic residues" evidence="2">
    <location>
        <begin position="112"/>
        <end position="128"/>
    </location>
</feature>
<protein>
    <submittedName>
        <fullName evidence="4">Lens epithelium-derived growth factor</fullName>
    </submittedName>
</protein>
<evidence type="ECO:0000259" key="3">
    <source>
        <dbReference type="Pfam" id="PF11467"/>
    </source>
</evidence>
<feature type="domain" description="Lens epithelium-derived growth factor integrase-binding" evidence="3">
    <location>
        <begin position="349"/>
        <end position="449"/>
    </location>
</feature>
<gene>
    <name evidence="4" type="ORF">Y956_02515</name>
</gene>
<name>A0A091UTX0_NIPNI</name>
<feature type="compositionally biased region" description="Basic residues" evidence="2">
    <location>
        <begin position="456"/>
        <end position="465"/>
    </location>
</feature>
<feature type="region of interest" description="Disordered" evidence="2">
    <location>
        <begin position="445"/>
        <end position="476"/>
    </location>
</feature>
<feature type="compositionally biased region" description="Basic and acidic residues" evidence="2">
    <location>
        <begin position="210"/>
        <end position="261"/>
    </location>
</feature>
<dbReference type="SUPFAM" id="SSF140576">
    <property type="entry name" value="HIV integrase-binding domain"/>
    <property type="match status" value="1"/>
</dbReference>
<feature type="non-terminal residue" evidence="4">
    <location>
        <position position="476"/>
    </location>
</feature>
<feature type="region of interest" description="Disordered" evidence="2">
    <location>
        <begin position="78"/>
        <end position="128"/>
    </location>
</feature>
<dbReference type="InterPro" id="IPR036218">
    <property type="entry name" value="HIVI-bd_sf"/>
</dbReference>
<dbReference type="EMBL" id="KL410180">
    <property type="protein sequence ID" value="KFQ94424.1"/>
    <property type="molecule type" value="Genomic_DNA"/>
</dbReference>
<feature type="compositionally biased region" description="Basic and acidic residues" evidence="2">
    <location>
        <begin position="306"/>
        <end position="350"/>
    </location>
</feature>
<dbReference type="Proteomes" id="UP000053283">
    <property type="component" value="Unassembled WGS sequence"/>
</dbReference>
<evidence type="ECO:0000313" key="4">
    <source>
        <dbReference type="EMBL" id="KFQ94424.1"/>
    </source>
</evidence>
<dbReference type="Gene3D" id="1.20.930.10">
    <property type="entry name" value="Conserved domain common to transcription factors TFIIS, elongin A, CRSP70"/>
    <property type="match status" value="1"/>
</dbReference>
<evidence type="ECO:0000256" key="2">
    <source>
        <dbReference type="SAM" id="MobiDB-lite"/>
    </source>
</evidence>
<keyword evidence="5" id="KW-1185">Reference proteome</keyword>
<dbReference type="STRING" id="128390.A0A091UTX0"/>
<dbReference type="eggNOG" id="KOG1904">
    <property type="taxonomic scope" value="Eukaryota"/>
</dbReference>
<feature type="non-terminal residue" evidence="4">
    <location>
        <position position="1"/>
    </location>
</feature>
<feature type="compositionally biased region" description="Basic and acidic residues" evidence="2">
    <location>
        <begin position="466"/>
        <end position="476"/>
    </location>
</feature>
<feature type="compositionally biased region" description="Basic residues" evidence="2">
    <location>
        <begin position="287"/>
        <end position="301"/>
    </location>
</feature>
<reference evidence="4 5" key="1">
    <citation type="submission" date="2014-04" db="EMBL/GenBank/DDBJ databases">
        <title>Genome evolution of avian class.</title>
        <authorList>
            <person name="Zhang G."/>
            <person name="Li C."/>
        </authorList>
    </citation>
    <scope>NUCLEOTIDE SEQUENCE [LARGE SCALE GENOMIC DNA]</scope>
    <source>
        <strain evidence="4">BGI_Y956</strain>
    </source>
</reference>
<proteinExistence type="predicted"/>